<dbReference type="SMART" id="SM00066">
    <property type="entry name" value="GAL4"/>
    <property type="match status" value="1"/>
</dbReference>
<accession>A0AAD4KMM4</accession>
<dbReference type="GO" id="GO:0000981">
    <property type="term" value="F:DNA-binding transcription factor activity, RNA polymerase II-specific"/>
    <property type="evidence" value="ECO:0007669"/>
    <property type="project" value="InterPro"/>
</dbReference>
<dbReference type="GO" id="GO:0003677">
    <property type="term" value="F:DNA binding"/>
    <property type="evidence" value="ECO:0007669"/>
    <property type="project" value="UniProtKB-KW"/>
</dbReference>
<gene>
    <name evidence="6" type="ORF">BGW36DRAFT_380493</name>
</gene>
<keyword evidence="2" id="KW-0238">DNA-binding</keyword>
<organism evidence="6 7">
    <name type="scientific">Talaromyces proteolyticus</name>
    <dbReference type="NCBI Taxonomy" id="1131652"/>
    <lineage>
        <taxon>Eukaryota</taxon>
        <taxon>Fungi</taxon>
        <taxon>Dikarya</taxon>
        <taxon>Ascomycota</taxon>
        <taxon>Pezizomycotina</taxon>
        <taxon>Eurotiomycetes</taxon>
        <taxon>Eurotiomycetidae</taxon>
        <taxon>Eurotiales</taxon>
        <taxon>Trichocomaceae</taxon>
        <taxon>Talaromyces</taxon>
        <taxon>Talaromyces sect. Bacilispori</taxon>
    </lineage>
</organism>
<dbReference type="RefSeq" id="XP_046071175.1">
    <property type="nucleotide sequence ID" value="XM_046216342.1"/>
</dbReference>
<dbReference type="GO" id="GO:0008270">
    <property type="term" value="F:zinc ion binding"/>
    <property type="evidence" value="ECO:0007669"/>
    <property type="project" value="InterPro"/>
</dbReference>
<dbReference type="Proteomes" id="UP001201262">
    <property type="component" value="Unassembled WGS sequence"/>
</dbReference>
<evidence type="ECO:0000313" key="6">
    <source>
        <dbReference type="EMBL" id="KAH8696237.1"/>
    </source>
</evidence>
<evidence type="ECO:0000256" key="1">
    <source>
        <dbReference type="ARBA" id="ARBA00023015"/>
    </source>
</evidence>
<dbReference type="PROSITE" id="PS50048">
    <property type="entry name" value="ZN2_CY6_FUNGAL_2"/>
    <property type="match status" value="1"/>
</dbReference>
<dbReference type="InterPro" id="IPR036864">
    <property type="entry name" value="Zn2-C6_fun-type_DNA-bd_sf"/>
</dbReference>
<feature type="domain" description="Zn(2)-C6 fungal-type" evidence="5">
    <location>
        <begin position="10"/>
        <end position="38"/>
    </location>
</feature>
<dbReference type="Gene3D" id="4.10.240.10">
    <property type="entry name" value="Zn(2)-C6 fungal-type DNA-binding domain"/>
    <property type="match status" value="1"/>
</dbReference>
<dbReference type="GeneID" id="70246629"/>
<evidence type="ECO:0000256" key="2">
    <source>
        <dbReference type="ARBA" id="ARBA00023125"/>
    </source>
</evidence>
<evidence type="ECO:0000259" key="5">
    <source>
        <dbReference type="PROSITE" id="PS50048"/>
    </source>
</evidence>
<keyword evidence="3" id="KW-0804">Transcription</keyword>
<evidence type="ECO:0000256" key="3">
    <source>
        <dbReference type="ARBA" id="ARBA00023163"/>
    </source>
</evidence>
<proteinExistence type="predicted"/>
<dbReference type="PANTHER" id="PTHR38111:SF11">
    <property type="entry name" value="TRANSCRIPTION FACTOR DOMAIN-CONTAINING PROTEIN-RELATED"/>
    <property type="match status" value="1"/>
</dbReference>
<name>A0AAD4KMM4_9EURO</name>
<protein>
    <recommendedName>
        <fullName evidence="5">Zn(2)-C6 fungal-type domain-containing protein</fullName>
    </recommendedName>
</protein>
<dbReference type="PANTHER" id="PTHR38111">
    <property type="entry name" value="ZN(2)-C6 FUNGAL-TYPE DOMAIN-CONTAINING PROTEIN-RELATED"/>
    <property type="match status" value="1"/>
</dbReference>
<dbReference type="AlphaFoldDB" id="A0AAD4KMM4"/>
<dbReference type="InterPro" id="IPR001138">
    <property type="entry name" value="Zn2Cys6_DnaBD"/>
</dbReference>
<keyword evidence="7" id="KW-1185">Reference proteome</keyword>
<dbReference type="CDD" id="cd00067">
    <property type="entry name" value="GAL4"/>
    <property type="match status" value="1"/>
</dbReference>
<sequence>MPNVGRPSRDCESCRKRRVKCDLKRPGCTQCLRKCQPCPGYRDELEMHLRRKDFVSFELGRQQGVRRRRTNVGSSKTSAYERLGCVGELEATSINSHLKPPSSSITPPPWNLEIFDRTFIAQFVARIRNKRHKIDNKHAWLLKLPEIVTSHSAPPALRHSTRAAATMFYSLLYHDLAAHTQACRWYSAALNAHRKFLSNCQSPATPGTNKNVMDLTGLEVVATSVLLAVFEGFACTSPWGFYQHFAASCNAIKMRGPENCRTGMISQIFCSLRNIDICIALLKNDEPMFSSHEWRTIPFCNSPIPHSRVIFDIMLEISSCLNIHGTCGSLMAAIEMIPDSPFRVGIEEKASQLLNDLDKWWTKFVNLNSTSTEDFTPLSIVTHDAWDDKSHGLLLHPFIFQDGFTASTVTLYCSACIIVMKIMEVCDIIGPTTTALTGNSKGHIISLCDTIFTIASFMERYPYCGLDFVRWVFPLVVVTNLSPSKPQRLQAKDMMKRWNTTLGISGICNVWIRGYEE</sequence>
<dbReference type="EMBL" id="JAJTJA010000007">
    <property type="protein sequence ID" value="KAH8696237.1"/>
    <property type="molecule type" value="Genomic_DNA"/>
</dbReference>
<dbReference type="SUPFAM" id="SSF57701">
    <property type="entry name" value="Zn2/Cys6 DNA-binding domain"/>
    <property type="match status" value="1"/>
</dbReference>
<evidence type="ECO:0000256" key="4">
    <source>
        <dbReference type="ARBA" id="ARBA00023242"/>
    </source>
</evidence>
<evidence type="ECO:0000313" key="7">
    <source>
        <dbReference type="Proteomes" id="UP001201262"/>
    </source>
</evidence>
<keyword evidence="1" id="KW-0805">Transcription regulation</keyword>
<keyword evidence="4" id="KW-0539">Nucleus</keyword>
<dbReference type="InterPro" id="IPR053178">
    <property type="entry name" value="Osmoadaptation_assoc"/>
</dbReference>
<comment type="caution">
    <text evidence="6">The sequence shown here is derived from an EMBL/GenBank/DDBJ whole genome shotgun (WGS) entry which is preliminary data.</text>
</comment>
<reference evidence="6" key="1">
    <citation type="submission" date="2021-12" db="EMBL/GenBank/DDBJ databases">
        <title>Convergent genome expansion in fungi linked to evolution of root-endophyte symbiosis.</title>
        <authorList>
            <consortium name="DOE Joint Genome Institute"/>
            <person name="Ke Y.-H."/>
            <person name="Bonito G."/>
            <person name="Liao H.-L."/>
            <person name="Looney B."/>
            <person name="Rojas-Flechas A."/>
            <person name="Nash J."/>
            <person name="Hameed K."/>
            <person name="Schadt C."/>
            <person name="Martin F."/>
            <person name="Crous P.W."/>
            <person name="Miettinen O."/>
            <person name="Magnuson J.K."/>
            <person name="Labbe J."/>
            <person name="Jacobson D."/>
            <person name="Doktycz M.J."/>
            <person name="Veneault-Fourrey C."/>
            <person name="Kuo A."/>
            <person name="Mondo S."/>
            <person name="Calhoun S."/>
            <person name="Riley R."/>
            <person name="Ohm R."/>
            <person name="LaButti K."/>
            <person name="Andreopoulos B."/>
            <person name="Pangilinan J."/>
            <person name="Nolan M."/>
            <person name="Tritt A."/>
            <person name="Clum A."/>
            <person name="Lipzen A."/>
            <person name="Daum C."/>
            <person name="Barry K."/>
            <person name="Grigoriev I.V."/>
            <person name="Vilgalys R."/>
        </authorList>
    </citation>
    <scope>NUCLEOTIDE SEQUENCE</scope>
    <source>
        <strain evidence="6">PMI_201</strain>
    </source>
</reference>
<dbReference type="Pfam" id="PF00172">
    <property type="entry name" value="Zn_clus"/>
    <property type="match status" value="1"/>
</dbReference>